<feature type="transmembrane region" description="Helical" evidence="7">
    <location>
        <begin position="447"/>
        <end position="472"/>
    </location>
</feature>
<evidence type="ECO:0000256" key="3">
    <source>
        <dbReference type="ARBA" id="ARBA00022723"/>
    </source>
</evidence>
<feature type="domain" description="Peptidase M16 N-terminal" evidence="8">
    <location>
        <begin position="667"/>
        <end position="784"/>
    </location>
</feature>
<keyword evidence="6" id="KW-0482">Metalloprotease</keyword>
<evidence type="ECO:0000313" key="11">
    <source>
        <dbReference type="Proteomes" id="UP001374584"/>
    </source>
</evidence>
<keyword evidence="7" id="KW-1133">Transmembrane helix</keyword>
<reference evidence="10 11" key="1">
    <citation type="submission" date="2024-01" db="EMBL/GenBank/DDBJ databases">
        <title>The genomes of 5 underutilized Papilionoideae crops provide insights into root nodulation and disease resistanc.</title>
        <authorList>
            <person name="Jiang F."/>
        </authorList>
    </citation>
    <scope>NUCLEOTIDE SEQUENCE [LARGE SCALE GENOMIC DNA]</scope>
    <source>
        <strain evidence="10">JINMINGXINNONG_FW02</strain>
        <tissue evidence="10">Leaves</tissue>
    </source>
</reference>
<dbReference type="Gene3D" id="3.30.830.10">
    <property type="entry name" value="Metalloenzyme, LuxS/M16 peptidase-like"/>
    <property type="match status" value="4"/>
</dbReference>
<dbReference type="InterPro" id="IPR011249">
    <property type="entry name" value="Metalloenz_LuxS/M16"/>
</dbReference>
<dbReference type="EMBL" id="JAYMYR010000004">
    <property type="protein sequence ID" value="KAK7369866.1"/>
    <property type="molecule type" value="Genomic_DNA"/>
</dbReference>
<dbReference type="InterPro" id="IPR050626">
    <property type="entry name" value="Peptidase_M16"/>
</dbReference>
<evidence type="ECO:0000256" key="1">
    <source>
        <dbReference type="ARBA" id="ARBA00007261"/>
    </source>
</evidence>
<keyword evidence="2" id="KW-0645">Protease</keyword>
<dbReference type="Pfam" id="PF00675">
    <property type="entry name" value="Peptidase_M16"/>
    <property type="match status" value="1"/>
</dbReference>
<evidence type="ECO:0008006" key="12">
    <source>
        <dbReference type="Google" id="ProtNLM"/>
    </source>
</evidence>
<dbReference type="GO" id="GO:0046872">
    <property type="term" value="F:metal ion binding"/>
    <property type="evidence" value="ECO:0007669"/>
    <property type="project" value="UniProtKB-KW"/>
</dbReference>
<protein>
    <recommendedName>
        <fullName evidence="12">Zinc protease PQQL-like</fullName>
    </recommendedName>
</protein>
<dbReference type="InterPro" id="IPR036047">
    <property type="entry name" value="F-box-like_dom_sf"/>
</dbReference>
<feature type="domain" description="Peptidase M16 C-terminal" evidence="9">
    <location>
        <begin position="822"/>
        <end position="1002"/>
    </location>
</feature>
<dbReference type="Gene3D" id="3.80.10.10">
    <property type="entry name" value="Ribonuclease Inhibitor"/>
    <property type="match status" value="1"/>
</dbReference>
<comment type="caution">
    <text evidence="10">The sequence shown here is derived from an EMBL/GenBank/DDBJ whole genome shotgun (WGS) entry which is preliminary data.</text>
</comment>
<organism evidence="10 11">
    <name type="scientific">Phaseolus coccineus</name>
    <name type="common">Scarlet runner bean</name>
    <name type="synonym">Phaseolus multiflorus</name>
    <dbReference type="NCBI Taxonomy" id="3886"/>
    <lineage>
        <taxon>Eukaryota</taxon>
        <taxon>Viridiplantae</taxon>
        <taxon>Streptophyta</taxon>
        <taxon>Embryophyta</taxon>
        <taxon>Tracheophyta</taxon>
        <taxon>Spermatophyta</taxon>
        <taxon>Magnoliopsida</taxon>
        <taxon>eudicotyledons</taxon>
        <taxon>Gunneridae</taxon>
        <taxon>Pentapetalae</taxon>
        <taxon>rosids</taxon>
        <taxon>fabids</taxon>
        <taxon>Fabales</taxon>
        <taxon>Fabaceae</taxon>
        <taxon>Papilionoideae</taxon>
        <taxon>50 kb inversion clade</taxon>
        <taxon>NPAAA clade</taxon>
        <taxon>indigoferoid/millettioid clade</taxon>
        <taxon>Phaseoleae</taxon>
        <taxon>Phaseolus</taxon>
    </lineage>
</organism>
<evidence type="ECO:0000256" key="5">
    <source>
        <dbReference type="ARBA" id="ARBA00022833"/>
    </source>
</evidence>
<accession>A0AAN9NCG9</accession>
<keyword evidence="5" id="KW-0862">Zinc</keyword>
<evidence type="ECO:0000256" key="2">
    <source>
        <dbReference type="ARBA" id="ARBA00022670"/>
    </source>
</evidence>
<comment type="similarity">
    <text evidence="1">Belongs to the peptidase M16 family.</text>
</comment>
<evidence type="ECO:0000256" key="7">
    <source>
        <dbReference type="SAM" id="Phobius"/>
    </source>
</evidence>
<name>A0AAN9NCG9_PHACN</name>
<evidence type="ECO:0000259" key="9">
    <source>
        <dbReference type="Pfam" id="PF05193"/>
    </source>
</evidence>
<keyword evidence="4" id="KW-0378">Hydrolase</keyword>
<dbReference type="SUPFAM" id="SSF63411">
    <property type="entry name" value="LuxS/MPP-like metallohydrolase"/>
    <property type="match status" value="3"/>
</dbReference>
<evidence type="ECO:0000313" key="10">
    <source>
        <dbReference type="EMBL" id="KAK7369866.1"/>
    </source>
</evidence>
<gene>
    <name evidence="10" type="ORF">VNO80_11912</name>
</gene>
<dbReference type="InterPro" id="IPR007863">
    <property type="entry name" value="Peptidase_M16_C"/>
</dbReference>
<dbReference type="InterPro" id="IPR001431">
    <property type="entry name" value="Pept_M16_Zn_BS"/>
</dbReference>
<evidence type="ECO:0000259" key="8">
    <source>
        <dbReference type="Pfam" id="PF00675"/>
    </source>
</evidence>
<dbReference type="PANTHER" id="PTHR43690:SF34">
    <property type="entry name" value="ZINC PROTEASE PQQL-LIKE"/>
    <property type="match status" value="1"/>
</dbReference>
<keyword evidence="7" id="KW-0812">Transmembrane</keyword>
<keyword evidence="3" id="KW-0479">Metal-binding</keyword>
<dbReference type="SUPFAM" id="SSF52047">
    <property type="entry name" value="RNI-like"/>
    <property type="match status" value="1"/>
</dbReference>
<feature type="domain" description="Peptidase M16 C-terminal" evidence="9">
    <location>
        <begin position="1307"/>
        <end position="1489"/>
    </location>
</feature>
<dbReference type="PROSITE" id="PS00143">
    <property type="entry name" value="INSULINASE"/>
    <property type="match status" value="1"/>
</dbReference>
<dbReference type="GO" id="GO:0004222">
    <property type="term" value="F:metalloendopeptidase activity"/>
    <property type="evidence" value="ECO:0007669"/>
    <property type="project" value="InterPro"/>
</dbReference>
<keyword evidence="7" id="KW-0472">Membrane</keyword>
<dbReference type="SUPFAM" id="SSF81383">
    <property type="entry name" value="F-box domain"/>
    <property type="match status" value="1"/>
</dbReference>
<dbReference type="PANTHER" id="PTHR43690">
    <property type="entry name" value="NARDILYSIN"/>
    <property type="match status" value="1"/>
</dbReference>
<proteinExistence type="inferred from homology"/>
<dbReference type="InterPro" id="IPR011765">
    <property type="entry name" value="Pept_M16_N"/>
</dbReference>
<evidence type="ECO:0000256" key="6">
    <source>
        <dbReference type="ARBA" id="ARBA00023049"/>
    </source>
</evidence>
<dbReference type="InterPro" id="IPR032675">
    <property type="entry name" value="LRR_dom_sf"/>
</dbReference>
<dbReference type="GO" id="GO:0006508">
    <property type="term" value="P:proteolysis"/>
    <property type="evidence" value="ECO:0007669"/>
    <property type="project" value="UniProtKB-KW"/>
</dbReference>
<keyword evidence="11" id="KW-1185">Reference proteome</keyword>
<evidence type="ECO:0000256" key="4">
    <source>
        <dbReference type="ARBA" id="ARBA00022801"/>
    </source>
</evidence>
<dbReference type="Proteomes" id="UP001374584">
    <property type="component" value="Unassembled WGS sequence"/>
</dbReference>
<dbReference type="Pfam" id="PF05193">
    <property type="entry name" value="Peptidase_M16_C"/>
    <property type="match status" value="2"/>
</dbReference>
<sequence length="1628" mass="183506">MMEELPASLLVEILSRLTDTIDVARCRAVSKGLNAASYEVRWLNLVCSMSRYLKSRSPETKYLVTPFKTVFAQLVCRSTSTLDSISLGVDRALGGVSFDDVEDESDDLYLTDMNFIREWLPSVSHALKSFSVSDFWVQSCWRRSEALSLISSTCYNLVKLVVRNAWLSVDGLCLMPTLRYLTLEFVRLDDEDLSRINACFPNLTQLSLIGVGGLKEPKINFLHLTTCQWSVSNAPLSLIICAPCLVDFDLRCIKPKLVVLEAPSLSNFNLSLENTGELRLKNCANIQCLQLSVECLSLSFLVSMFRHCRSVKRLTLDLVGRREQVDVAKFGIDTLLDCFPNITCLSLGPGAWHVMENSFGRGGLEDGIGMKMIKQLIAHLVVHEMEGTLAFISSVLDKSTQLSDVSLLIHRDVDSYVAGSLISSCRSKFPRVRWRWGIWKEGIKDTWIFVLLLFASMCIFLYYSSLLLFYGLKFRWTHQPSISVSWYCGPLPLLALVWICSCCRFCVFAWCRWLLVWLIVLHNGGWRGLVVPFCGRCWAVCWRNSVVEDKIKLYDLNLMINNVHKPYAAGLMLKRRKKEIKEIGEWGVSRVTVVSGAEYHVESGQRVKNRRRMELLPAAAPPISKKKGFRSLKLVNADMEQLLSDQPVGVDYGTLDNGLRYYVRCNSKPRMRAALALAVRAGSVLEEEDERGVAHIVEHLAFSATKKYTNHDIIKFLESIGAEFGACQNAVTSADDTVYELLVPVDKPELLSQAISILAEFSSEIRVSKDDLAKERGAVMEEYRGSRNATGRLQDAHWILMMEGSKYAERLPIGLEKVIRTVSSETVKHFYKKWYHLCNMAVIAVGDFNDTQGVVELIKTHFGQKIPDPDPPLIPTFQVPSHDEPRFSCFVESEAAGSAVMISYKAPVDELKTVKDYRNLLAESMFLYALNQRFFKIARRNDPPYFSCSAAADVLVRPLKANIMTSSCKRKGTIEALESMLIEVARVRLHGFSDREISVVRALLMSEIESAYLERDQIQSTSLRDEYLQHFLHSEPVVGIEYEAQLQKTLLPHISTLEISKCSEKLRTSCSCVIKTIEPQPFAVLDDLKNVVKKVNLLEEEGRISSWDDEHVPEEIVTTKPNMGHVVQELEYSNIGATELVLSNGMRICYKRTDFLDDQVIFTGYSYGGLSELRESEYFSCSMGPTIAGEIGVFGYRPSVLMDMLAGKRAEVGTKIGAYMRTFYGDCSPSDLETALQLVYQLFTTNLTPGEEDVKIVMQMAEEAVSAQDRDPYTAFTNRVKELNYGNSYFFRPIRKSDLQKVDPRKACEFFSTCFKDPSTFTVVIVGNIDPAIAMPLILQYLGGIPKPPEPIMQFNRDELKGLPFTFPTAIHREVVRSPMVEAQCLVQICFPVELRNGTMVEEIHYVGFLSKLLETKIMQVLRFKHGQIYSVGVSVFLGGNKPSRVGDVRGDVSINFSCDPDISSKLVDIALDEMLRLQEEGPSGQDVSTMLEIEQRAHENGLQENYYWLDRILHSYQSRVYAGDVGTSFEVQDEGRSKVRSSLTPSTAQLALKRILPFPCKNKYTVVILMPKASPFQLLKSVFQSARTNYGKEAKILAGVAGLAVFVFSLWKHGRSNSRRLLSRAVN</sequence>